<protein>
    <submittedName>
        <fullName evidence="3">Porin opacity type</fullName>
    </submittedName>
</protein>
<evidence type="ECO:0000259" key="2">
    <source>
        <dbReference type="Pfam" id="PF02462"/>
    </source>
</evidence>
<evidence type="ECO:0000313" key="4">
    <source>
        <dbReference type="Proteomes" id="UP000279799"/>
    </source>
</evidence>
<dbReference type="AlphaFoldDB" id="A0A448TVL1"/>
<dbReference type="Proteomes" id="UP000279799">
    <property type="component" value="Chromosome"/>
</dbReference>
<accession>A0A448TVL1</accession>
<evidence type="ECO:0000313" key="3">
    <source>
        <dbReference type="EMBL" id="VEJ09967.1"/>
    </source>
</evidence>
<dbReference type="Gene3D" id="2.40.160.20">
    <property type="match status" value="1"/>
</dbReference>
<organism evidence="3 4">
    <name type="scientific">Actinobacillus delphinicola</name>
    <dbReference type="NCBI Taxonomy" id="51161"/>
    <lineage>
        <taxon>Bacteria</taxon>
        <taxon>Pseudomonadati</taxon>
        <taxon>Pseudomonadota</taxon>
        <taxon>Gammaproteobacteria</taxon>
        <taxon>Pasteurellales</taxon>
        <taxon>Pasteurellaceae</taxon>
        <taxon>Actinobacillus</taxon>
    </lineage>
</organism>
<feature type="domain" description="Porin opacity type" evidence="2">
    <location>
        <begin position="80"/>
        <end position="203"/>
    </location>
</feature>
<dbReference type="KEGG" id="adp:NCTC12871_01458"/>
<dbReference type="GO" id="GO:0015288">
    <property type="term" value="F:porin activity"/>
    <property type="evidence" value="ECO:0007669"/>
    <property type="project" value="InterPro"/>
</dbReference>
<sequence length="213" mass="23960">MGKLLIVMAICCWGISLVNATMLFPQYRMPQIFSHNPLNFSIDTSPRPYTQFDFGTTRLINNDGQYLPNKMIFSRHVALGADFTGNRIGLYFTNFGRYKWQITKNLVDQQVLVDINEFGLSYTRAIAIDSILKPYVGARIGYTHFKLRKTYSDIGGGYLAQSGEQNHVSMGTFGGLEATLSPNFTIGIGVEYGRLRGNDTTDLTTKAFARTYF</sequence>
<dbReference type="SUPFAM" id="SSF56925">
    <property type="entry name" value="OMPA-like"/>
    <property type="match status" value="1"/>
</dbReference>
<keyword evidence="4" id="KW-1185">Reference proteome</keyword>
<gene>
    <name evidence="3" type="ORF">NCTC12871_01458</name>
</gene>
<comment type="similarity">
    <text evidence="1">Belongs to the opacity porin family.</text>
</comment>
<dbReference type="EMBL" id="LR134510">
    <property type="protein sequence ID" value="VEJ09967.1"/>
    <property type="molecule type" value="Genomic_DNA"/>
</dbReference>
<evidence type="ECO:0000256" key="1">
    <source>
        <dbReference type="ARBA" id="ARBA00009830"/>
    </source>
</evidence>
<reference evidence="3 4" key="1">
    <citation type="submission" date="2018-12" db="EMBL/GenBank/DDBJ databases">
        <authorList>
            <consortium name="Pathogen Informatics"/>
        </authorList>
    </citation>
    <scope>NUCLEOTIDE SEQUENCE [LARGE SCALE GENOMIC DNA]</scope>
    <source>
        <strain evidence="3 4">NCTC12871</strain>
    </source>
</reference>
<dbReference type="InterPro" id="IPR003394">
    <property type="entry name" value="Porin_opacity"/>
</dbReference>
<dbReference type="Pfam" id="PF02462">
    <property type="entry name" value="Opacity"/>
    <property type="match status" value="1"/>
</dbReference>
<dbReference type="RefSeq" id="WP_172594235.1">
    <property type="nucleotide sequence ID" value="NZ_LR134510.1"/>
</dbReference>
<proteinExistence type="inferred from homology"/>
<dbReference type="GO" id="GO:0009279">
    <property type="term" value="C:cell outer membrane"/>
    <property type="evidence" value="ECO:0007669"/>
    <property type="project" value="UniProtKB-ARBA"/>
</dbReference>
<dbReference type="InterPro" id="IPR011250">
    <property type="entry name" value="OMP/PagP_B-barrel"/>
</dbReference>
<name>A0A448TVL1_9PAST</name>